<dbReference type="GO" id="GO:0004523">
    <property type="term" value="F:RNA-DNA hybrid ribonuclease activity"/>
    <property type="evidence" value="ECO:0007669"/>
    <property type="project" value="UniProtKB-EC"/>
</dbReference>
<dbReference type="EMBL" id="OW240914">
    <property type="protein sequence ID" value="CAH2272506.1"/>
    <property type="molecule type" value="Genomic_DNA"/>
</dbReference>
<accession>A0AAD1VXG7</accession>
<evidence type="ECO:0000256" key="1">
    <source>
        <dbReference type="ARBA" id="ARBA00010879"/>
    </source>
</evidence>
<dbReference type="Proteomes" id="UP001295444">
    <property type="component" value="Chromosome 03"/>
</dbReference>
<dbReference type="InterPro" id="IPR043502">
    <property type="entry name" value="DNA/RNA_pol_sf"/>
</dbReference>
<gene>
    <name evidence="4" type="ORF">PECUL_23A050487</name>
</gene>
<dbReference type="EC" id="3.1.26.4" evidence="2"/>
<protein>
    <recommendedName>
        <fullName evidence="2">ribonuclease H</fullName>
        <ecNumber evidence="2">3.1.26.4</ecNumber>
    </recommendedName>
</protein>
<evidence type="ECO:0000259" key="3">
    <source>
        <dbReference type="Pfam" id="PF00078"/>
    </source>
</evidence>
<dbReference type="PANTHER" id="PTHR33050:SF7">
    <property type="entry name" value="RIBONUCLEASE H"/>
    <property type="match status" value="1"/>
</dbReference>
<dbReference type="InterPro" id="IPR000477">
    <property type="entry name" value="RT_dom"/>
</dbReference>
<organism evidence="4 5">
    <name type="scientific">Pelobates cultripes</name>
    <name type="common">Western spadefoot toad</name>
    <dbReference type="NCBI Taxonomy" id="61616"/>
    <lineage>
        <taxon>Eukaryota</taxon>
        <taxon>Metazoa</taxon>
        <taxon>Chordata</taxon>
        <taxon>Craniata</taxon>
        <taxon>Vertebrata</taxon>
        <taxon>Euteleostomi</taxon>
        <taxon>Amphibia</taxon>
        <taxon>Batrachia</taxon>
        <taxon>Anura</taxon>
        <taxon>Pelobatoidea</taxon>
        <taxon>Pelobatidae</taxon>
        <taxon>Pelobates</taxon>
    </lineage>
</organism>
<dbReference type="InterPro" id="IPR043128">
    <property type="entry name" value="Rev_trsase/Diguanyl_cyclase"/>
</dbReference>
<proteinExistence type="inferred from homology"/>
<reference evidence="4" key="1">
    <citation type="submission" date="2022-03" db="EMBL/GenBank/DDBJ databases">
        <authorList>
            <person name="Alioto T."/>
            <person name="Alioto T."/>
            <person name="Gomez Garrido J."/>
        </authorList>
    </citation>
    <scope>NUCLEOTIDE SEQUENCE</scope>
</reference>
<keyword evidence="5" id="KW-1185">Reference proteome</keyword>
<sequence>MAEECHHLLQFQWEKATWRFRCLPFGLSSAPWCFTKLLKPVVALLRSRGIRMIIYLDDMLIMTQEIPHQGNIYHGH</sequence>
<dbReference type="Gene3D" id="3.30.70.270">
    <property type="match status" value="1"/>
</dbReference>
<dbReference type="PANTHER" id="PTHR33050">
    <property type="entry name" value="REVERSE TRANSCRIPTASE DOMAIN-CONTAINING PROTEIN"/>
    <property type="match status" value="1"/>
</dbReference>
<dbReference type="AlphaFoldDB" id="A0AAD1VXG7"/>
<comment type="similarity">
    <text evidence="1">Belongs to the beta type-B retroviral polymerase family. HERV class-II K(HML-2) pol subfamily.</text>
</comment>
<feature type="domain" description="Reverse transcriptase" evidence="3">
    <location>
        <begin position="8"/>
        <end position="65"/>
    </location>
</feature>
<dbReference type="SUPFAM" id="SSF56672">
    <property type="entry name" value="DNA/RNA polymerases"/>
    <property type="match status" value="1"/>
</dbReference>
<dbReference type="Pfam" id="PF00078">
    <property type="entry name" value="RVT_1"/>
    <property type="match status" value="1"/>
</dbReference>
<evidence type="ECO:0000313" key="5">
    <source>
        <dbReference type="Proteomes" id="UP001295444"/>
    </source>
</evidence>
<dbReference type="InterPro" id="IPR052055">
    <property type="entry name" value="Hepadnavirus_pol/RT"/>
</dbReference>
<evidence type="ECO:0000256" key="2">
    <source>
        <dbReference type="ARBA" id="ARBA00012180"/>
    </source>
</evidence>
<name>A0AAD1VXG7_PELCU</name>
<evidence type="ECO:0000313" key="4">
    <source>
        <dbReference type="EMBL" id="CAH2272506.1"/>
    </source>
</evidence>